<dbReference type="EMBL" id="JADJOT010000009">
    <property type="protein sequence ID" value="MBK7954406.1"/>
    <property type="molecule type" value="Genomic_DNA"/>
</dbReference>
<evidence type="ECO:0000256" key="1">
    <source>
        <dbReference type="SAM" id="Phobius"/>
    </source>
</evidence>
<keyword evidence="1" id="KW-0812">Transmembrane</keyword>
<keyword evidence="1" id="KW-1133">Transmembrane helix</keyword>
<feature type="transmembrane region" description="Helical" evidence="1">
    <location>
        <begin position="26"/>
        <end position="44"/>
    </location>
</feature>
<organism evidence="2 3">
    <name type="scientific">Candidatus Accumulibacter affinis</name>
    <dbReference type="NCBI Taxonomy" id="2954384"/>
    <lineage>
        <taxon>Bacteria</taxon>
        <taxon>Pseudomonadati</taxon>
        <taxon>Pseudomonadota</taxon>
        <taxon>Betaproteobacteria</taxon>
        <taxon>Candidatus Accumulibacter</taxon>
    </lineage>
</organism>
<evidence type="ECO:0000313" key="2">
    <source>
        <dbReference type="EMBL" id="MBK7954406.1"/>
    </source>
</evidence>
<protein>
    <submittedName>
        <fullName evidence="2">Uncharacterized protein</fullName>
    </submittedName>
</protein>
<reference evidence="2 3" key="1">
    <citation type="submission" date="2020-10" db="EMBL/GenBank/DDBJ databases">
        <title>Connecting structure to function with the recovery of over 1000 high-quality activated sludge metagenome-assembled genomes encoding full-length rRNA genes using long-read sequencing.</title>
        <authorList>
            <person name="Singleton C.M."/>
            <person name="Petriglieri F."/>
            <person name="Kristensen J.M."/>
            <person name="Kirkegaard R.H."/>
            <person name="Michaelsen T.Y."/>
            <person name="Andersen M.H."/>
            <person name="Karst S.M."/>
            <person name="Dueholm M.S."/>
            <person name="Nielsen P.H."/>
            <person name="Albertsen M."/>
        </authorList>
    </citation>
    <scope>NUCLEOTIDE SEQUENCE [LARGE SCALE GENOMIC DNA]</scope>
    <source>
        <strain evidence="2">Fred_18-Q3-R57-64_BAT3C.720</strain>
    </source>
</reference>
<name>A0A935T9S3_9PROT</name>
<evidence type="ECO:0000313" key="3">
    <source>
        <dbReference type="Proteomes" id="UP000706151"/>
    </source>
</evidence>
<sequence length="102" mass="11300">MVLAIAVSAIFIVVATLRDLSALENMLLQVFSLGVGLIGSYILGQESAREAGREMMKPHARSAFRRLLSLTQSLSRIGGVRSFFFPKVKEKTPNFHKARSTY</sequence>
<dbReference type="AlphaFoldDB" id="A0A935T9S3"/>
<accession>A0A935T9S3</accession>
<keyword evidence="1" id="KW-0472">Membrane</keyword>
<proteinExistence type="predicted"/>
<comment type="caution">
    <text evidence="2">The sequence shown here is derived from an EMBL/GenBank/DDBJ whole genome shotgun (WGS) entry which is preliminary data.</text>
</comment>
<gene>
    <name evidence="2" type="ORF">IPK02_10830</name>
</gene>
<dbReference type="Proteomes" id="UP000706151">
    <property type="component" value="Unassembled WGS sequence"/>
</dbReference>